<dbReference type="EMBL" id="AFUV01000018">
    <property type="protein sequence ID" value="EGV05263.1"/>
    <property type="molecule type" value="Genomic_DNA"/>
</dbReference>
<accession>F9QAZ6</accession>
<comment type="caution">
    <text evidence="2">The sequence shown here is derived from an EMBL/GenBank/DDBJ whole genome shotgun (WGS) entry which is preliminary data.</text>
</comment>
<dbReference type="SUPFAM" id="SSF53720">
    <property type="entry name" value="ALDH-like"/>
    <property type="match status" value="1"/>
</dbReference>
<dbReference type="STRING" id="1035188.HMPREF9952_1604"/>
<sequence length="127" mass="13854">MHLLQALNADVSLVQEQELAQEWGSLDLNVVLVDDIEQAIAHIRHYGTGHSESILTENIALGRQFIRQVDAAAVYLNASTRFTDGGQFGLGAEVAVSTQKLHARGPMGLEALTSYKWVCIGDYTSRA</sequence>
<dbReference type="PANTHER" id="PTHR11063:SF8">
    <property type="entry name" value="DELTA-1-PYRROLINE-5-CARBOXYLATE SYNTHASE"/>
    <property type="match status" value="1"/>
</dbReference>
<dbReference type="GO" id="GO:0004350">
    <property type="term" value="F:glutamate-5-semialdehyde dehydrogenase activity"/>
    <property type="evidence" value="ECO:0007669"/>
    <property type="project" value="InterPro"/>
</dbReference>
<evidence type="ECO:0000313" key="3">
    <source>
        <dbReference type="Proteomes" id="UP000006235"/>
    </source>
</evidence>
<organism evidence="2 3">
    <name type="scientific">Haemophilus pittmaniae HK 85</name>
    <dbReference type="NCBI Taxonomy" id="1035188"/>
    <lineage>
        <taxon>Bacteria</taxon>
        <taxon>Pseudomonadati</taxon>
        <taxon>Pseudomonadota</taxon>
        <taxon>Gammaproteobacteria</taxon>
        <taxon>Pasteurellales</taxon>
        <taxon>Pasteurellaceae</taxon>
        <taxon>Haemophilus</taxon>
    </lineage>
</organism>
<dbReference type="InterPro" id="IPR020593">
    <property type="entry name" value="G-glutamylP_reductase_CS"/>
</dbReference>
<keyword evidence="1" id="KW-0560">Oxidoreductase</keyword>
<dbReference type="InterPro" id="IPR016163">
    <property type="entry name" value="Ald_DH_C"/>
</dbReference>
<gene>
    <name evidence="2" type="ORF">HMPREF9952_1604</name>
</gene>
<dbReference type="Gene3D" id="3.40.605.10">
    <property type="entry name" value="Aldehyde Dehydrogenase, Chain A, domain 1"/>
    <property type="match status" value="1"/>
</dbReference>
<evidence type="ECO:0000256" key="1">
    <source>
        <dbReference type="ARBA" id="ARBA00023002"/>
    </source>
</evidence>
<dbReference type="InterPro" id="IPR016162">
    <property type="entry name" value="Ald_DH_N"/>
</dbReference>
<dbReference type="PROSITE" id="PS01223">
    <property type="entry name" value="PROA"/>
    <property type="match status" value="1"/>
</dbReference>
<proteinExistence type="predicted"/>
<evidence type="ECO:0000313" key="2">
    <source>
        <dbReference type="EMBL" id="EGV05263.1"/>
    </source>
</evidence>
<dbReference type="PANTHER" id="PTHR11063">
    <property type="entry name" value="GLUTAMATE SEMIALDEHYDE DEHYDROGENASE"/>
    <property type="match status" value="1"/>
</dbReference>
<name>F9QAZ6_9PAST</name>
<reference evidence="2 3" key="1">
    <citation type="submission" date="2011-07" db="EMBL/GenBank/DDBJ databases">
        <authorList>
            <person name="Harkins D.M."/>
            <person name="Madupu R."/>
            <person name="Durkin A.S."/>
            <person name="Torralba M."/>
            <person name="Methe B."/>
            <person name="Sutton G.G."/>
            <person name="Nelson K.E."/>
        </authorList>
    </citation>
    <scope>NUCLEOTIDE SEQUENCE [LARGE SCALE GENOMIC DNA]</scope>
    <source>
        <strain evidence="2 3">HK 85</strain>
    </source>
</reference>
<dbReference type="Proteomes" id="UP000006235">
    <property type="component" value="Unassembled WGS sequence"/>
</dbReference>
<dbReference type="AlphaFoldDB" id="F9QAZ6"/>
<dbReference type="Gene3D" id="3.40.309.10">
    <property type="entry name" value="Aldehyde Dehydrogenase, Chain A, domain 2"/>
    <property type="match status" value="1"/>
</dbReference>
<protein>
    <submittedName>
        <fullName evidence="2">Putative gamma-glutamyl phosphate reductase</fullName>
    </submittedName>
</protein>
<dbReference type="InterPro" id="IPR016161">
    <property type="entry name" value="Ald_DH/histidinol_DH"/>
</dbReference>